<dbReference type="AlphaFoldDB" id="A0A174I2V5"/>
<dbReference type="GeneID" id="93332806"/>
<dbReference type="Pfam" id="PF06161">
    <property type="entry name" value="DUF975"/>
    <property type="match status" value="1"/>
</dbReference>
<feature type="transmembrane region" description="Helical" evidence="1">
    <location>
        <begin position="468"/>
        <end position="490"/>
    </location>
</feature>
<dbReference type="PANTHER" id="PTHR40076">
    <property type="entry name" value="MEMBRANE PROTEIN-RELATED"/>
    <property type="match status" value="1"/>
</dbReference>
<feature type="transmembrane region" description="Helical" evidence="1">
    <location>
        <begin position="129"/>
        <end position="151"/>
    </location>
</feature>
<protein>
    <submittedName>
        <fullName evidence="3">Predicted membrane protein</fullName>
    </submittedName>
</protein>
<dbReference type="InterPro" id="IPR010540">
    <property type="entry name" value="CmpB_TMEM229"/>
</dbReference>
<accession>A0A174I2V5</accession>
<keyword evidence="1" id="KW-0472">Membrane</keyword>
<evidence type="ECO:0000313" key="4">
    <source>
        <dbReference type="Proteomes" id="UP000095544"/>
    </source>
</evidence>
<gene>
    <name evidence="3" type="ORF">ERS852491_03341</name>
</gene>
<feature type="transmembrane region" description="Helical" evidence="1">
    <location>
        <begin position="363"/>
        <end position="381"/>
    </location>
</feature>
<dbReference type="RefSeq" id="WP_025654841.1">
    <property type="nucleotide sequence ID" value="NZ_BQNQ01000001.1"/>
</dbReference>
<sequence length="543" mass="62854">MWKRKVLKQKARFSVKINYWRMIAVCFLAAMLTTAYTSSTTFLNQYDPETEVHADTEPAVTGGQSNSAVITDTVEQIADTDQEETILTPPVRTAAQLLIDMYTSGKSVLFSILKTVNSIFTDHSYLSSLFLAAGAVTAILFQFFIANLILVGERRFFLEARNYHQTRISKIFFLYKLRYIRNPAWIMFCRNVFQWLWNLTVIGGIIKHYEYSMIPFILAENPAISRKDAFQLSRQLMHGNKWRMFLLHFSFLGWEILSLLTLGVLDFLYVNPYMTGTDTELYMELRRSYVLSRAPHYEAFNDPMLERVPSEDELLISKALYDDSEGPYTKISYFAPDQYPVFLYSIQPPERAVKAPIQADKKYSFVSCVFLFFAFSILGWIVESAIHLIRDGVFLNRGFLFGPWIPLYGVCALILLIFIKKFAHRPILSFTMMMAAYMAIEYLMSWLLEYELDIIQSDYTGYFINLNGRTFLGGAVFFAMMGCAFLYYLAPRWEEMFLRLPLYLRIALCIVLCILFVTDLIYAALHPELISRLLNPGTIFMSV</sequence>
<evidence type="ECO:0000256" key="2">
    <source>
        <dbReference type="SAM" id="SignalP"/>
    </source>
</evidence>
<keyword evidence="1" id="KW-0812">Transmembrane</keyword>
<dbReference type="EMBL" id="CYZU01000035">
    <property type="protein sequence ID" value="CUO79957.1"/>
    <property type="molecule type" value="Genomic_DNA"/>
</dbReference>
<keyword evidence="2" id="KW-0732">Signal</keyword>
<evidence type="ECO:0000256" key="1">
    <source>
        <dbReference type="SAM" id="Phobius"/>
    </source>
</evidence>
<dbReference type="Pfam" id="PF06541">
    <property type="entry name" value="ABC_trans_CmpB"/>
    <property type="match status" value="1"/>
</dbReference>
<keyword evidence="1" id="KW-1133">Transmembrane helix</keyword>
<dbReference type="InterPro" id="IPR010380">
    <property type="entry name" value="DUF975"/>
</dbReference>
<reference evidence="3 4" key="1">
    <citation type="submission" date="2015-09" db="EMBL/GenBank/DDBJ databases">
        <authorList>
            <consortium name="Pathogen Informatics"/>
        </authorList>
    </citation>
    <scope>NUCLEOTIDE SEQUENCE [LARGE SCALE GENOMIC DNA]</scope>
    <source>
        <strain evidence="3 4">2789STDY5834876</strain>
    </source>
</reference>
<proteinExistence type="predicted"/>
<dbReference type="OrthoDB" id="9784844at2"/>
<dbReference type="STRING" id="39482.ERS852491_03341"/>
<feature type="transmembrane region" description="Helical" evidence="1">
    <location>
        <begin position="426"/>
        <end position="448"/>
    </location>
</feature>
<feature type="chain" id="PRO_5038857484" evidence="2">
    <location>
        <begin position="38"/>
        <end position="543"/>
    </location>
</feature>
<evidence type="ECO:0000313" key="3">
    <source>
        <dbReference type="EMBL" id="CUO79957.1"/>
    </source>
</evidence>
<feature type="transmembrane region" description="Helical" evidence="1">
    <location>
        <begin position="245"/>
        <end position="269"/>
    </location>
</feature>
<feature type="transmembrane region" description="Helical" evidence="1">
    <location>
        <begin position="502"/>
        <end position="525"/>
    </location>
</feature>
<name>A0A174I2V5_9FIRM</name>
<feature type="transmembrane region" description="Helical" evidence="1">
    <location>
        <begin position="401"/>
        <end position="419"/>
    </location>
</feature>
<organism evidence="3 4">
    <name type="scientific">Faecalicatena contorta</name>
    <dbReference type="NCBI Taxonomy" id="39482"/>
    <lineage>
        <taxon>Bacteria</taxon>
        <taxon>Bacillati</taxon>
        <taxon>Bacillota</taxon>
        <taxon>Clostridia</taxon>
        <taxon>Lachnospirales</taxon>
        <taxon>Lachnospiraceae</taxon>
        <taxon>Faecalicatena</taxon>
    </lineage>
</organism>
<dbReference type="PANTHER" id="PTHR40076:SF1">
    <property type="entry name" value="MEMBRANE PROTEIN"/>
    <property type="match status" value="1"/>
</dbReference>
<feature type="transmembrane region" description="Helical" evidence="1">
    <location>
        <begin position="184"/>
        <end position="206"/>
    </location>
</feature>
<dbReference type="Proteomes" id="UP000095544">
    <property type="component" value="Unassembled WGS sequence"/>
</dbReference>
<feature type="signal peptide" evidence="2">
    <location>
        <begin position="1"/>
        <end position="37"/>
    </location>
</feature>